<dbReference type="InterPro" id="IPR037066">
    <property type="entry name" value="Plug_dom_sf"/>
</dbReference>
<dbReference type="AlphaFoldDB" id="A0A9X4N238"/>
<dbReference type="InterPro" id="IPR039426">
    <property type="entry name" value="TonB-dep_rcpt-like"/>
</dbReference>
<dbReference type="Proteomes" id="UP001152599">
    <property type="component" value="Unassembled WGS sequence"/>
</dbReference>
<feature type="domain" description="TonB-dependent receptor plug" evidence="9">
    <location>
        <begin position="116"/>
        <end position="219"/>
    </location>
</feature>
<feature type="chain" id="PRO_5040856291" evidence="8">
    <location>
        <begin position="23"/>
        <end position="1070"/>
    </location>
</feature>
<dbReference type="PROSITE" id="PS52016">
    <property type="entry name" value="TONB_DEPENDENT_REC_3"/>
    <property type="match status" value="1"/>
</dbReference>
<evidence type="ECO:0000256" key="8">
    <source>
        <dbReference type="SAM" id="SignalP"/>
    </source>
</evidence>
<keyword evidence="6 7" id="KW-0998">Cell outer membrane</keyword>
<accession>A0A9X4N238</accession>
<keyword evidence="8" id="KW-0732">Signal</keyword>
<keyword evidence="4 7" id="KW-0812">Transmembrane</keyword>
<dbReference type="EMBL" id="JANCMU010000001">
    <property type="protein sequence ID" value="MDG4945189.1"/>
    <property type="molecule type" value="Genomic_DNA"/>
</dbReference>
<comment type="caution">
    <text evidence="10">The sequence shown here is derived from an EMBL/GenBank/DDBJ whole genome shotgun (WGS) entry which is preliminary data.</text>
</comment>
<evidence type="ECO:0000256" key="4">
    <source>
        <dbReference type="ARBA" id="ARBA00022692"/>
    </source>
</evidence>
<dbReference type="RefSeq" id="WP_304419888.1">
    <property type="nucleotide sequence ID" value="NZ_JANCMU010000001.1"/>
</dbReference>
<dbReference type="InterPro" id="IPR036942">
    <property type="entry name" value="Beta-barrel_TonB_sf"/>
</dbReference>
<evidence type="ECO:0000256" key="3">
    <source>
        <dbReference type="ARBA" id="ARBA00022452"/>
    </source>
</evidence>
<dbReference type="InterPro" id="IPR012910">
    <property type="entry name" value="Plug_dom"/>
</dbReference>
<name>A0A9X4N238_9FLAO</name>
<evidence type="ECO:0000256" key="6">
    <source>
        <dbReference type="ARBA" id="ARBA00023237"/>
    </source>
</evidence>
<evidence type="ECO:0000256" key="1">
    <source>
        <dbReference type="ARBA" id="ARBA00004571"/>
    </source>
</evidence>
<dbReference type="SUPFAM" id="SSF56935">
    <property type="entry name" value="Porins"/>
    <property type="match status" value="1"/>
</dbReference>
<proteinExistence type="inferred from homology"/>
<evidence type="ECO:0000256" key="7">
    <source>
        <dbReference type="PROSITE-ProRule" id="PRU01360"/>
    </source>
</evidence>
<dbReference type="Pfam" id="PF07715">
    <property type="entry name" value="Plug"/>
    <property type="match status" value="1"/>
</dbReference>
<dbReference type="Gene3D" id="2.170.130.10">
    <property type="entry name" value="TonB-dependent receptor, plug domain"/>
    <property type="match status" value="1"/>
</dbReference>
<evidence type="ECO:0000259" key="9">
    <source>
        <dbReference type="Pfam" id="PF07715"/>
    </source>
</evidence>
<feature type="signal peptide" evidence="8">
    <location>
        <begin position="1"/>
        <end position="22"/>
    </location>
</feature>
<keyword evidence="2 7" id="KW-0813">Transport</keyword>
<protein>
    <submittedName>
        <fullName evidence="10">SusC/RagA family TonB-linked outer membrane protein</fullName>
    </submittedName>
</protein>
<keyword evidence="11" id="KW-1185">Reference proteome</keyword>
<gene>
    <name evidence="10" type="ORF">NMK71_02080</name>
</gene>
<comment type="similarity">
    <text evidence="7">Belongs to the TonB-dependent receptor family.</text>
</comment>
<organism evidence="10 11">
    <name type="scientific">Profundicola chukchiensis</name>
    <dbReference type="NCBI Taxonomy" id="2961959"/>
    <lineage>
        <taxon>Bacteria</taxon>
        <taxon>Pseudomonadati</taxon>
        <taxon>Bacteroidota</taxon>
        <taxon>Flavobacteriia</taxon>
        <taxon>Flavobacteriales</taxon>
        <taxon>Weeksellaceae</taxon>
        <taxon>Profundicola</taxon>
    </lineage>
</organism>
<sequence length="1070" mass="117748">MRTKNLVFSVMTLLLFTSFAYAQVSGVVVDDFGPVTGAIVTVDETGVSTETNDLGVFNINASVGDNLSIMNPNTLAEKSFPVTGMNLGELVLGDAAIGLSDVITLGYSSTTDDAYTGTADVIDSKQIEKKSVSDISKALAGESAGVVVVTGSGQPGSSSSVRIRGIGSVNGSTAPLYVVDGIPHDGYLNSINPADIENTVILKDATATAIYGARGANGVIVINTKKGKKGKSEITFDSKVGFNMSLLPRYNTIKNPERYMELGWEGLKNYGALNGEADPAAFANANLFGGDFGIDPMYNMWDAAGANLIDPATGRFNSGVNRKYTPENWEDYAFSPGIRTENTIRFSGGSDKTTFYSSFSYLDEKGYSVKSDFDRLSTRLNVSHEVAPWMDANVNLSYSFSDTNMNGQSEDSGSVFWFVDNIPSIYPLFTRDADGNKIPEPIFGGYEYDYGFGAGAGRGFGANTNAIADAHYNLNNAKRHDINTSASFIFKLYDGLTLETRFGSQFLNDNYNDLSNPYYGSAATSGGSIYKVNNEQLSYNMLEMLRYAKTFGSNHNLEILAGHENNALEDKYILGYRSGLVIPDLPEWNNANQFGSMASYTNDYTIESYFGQLSYDFARKYFVTATMRADGSSRFRNEKWGEFGSVGLAWMLSKEDFMLNQNVFNRLKLKTSYGTTGEQRGLGLYPWADLYSSAMDGEYGFAQSTFGNPDLTWESAKMFQVGAEMRIFDRVNIDLDYYRKNSTDLLFESRLHLSSGGAIFNMNDGELFNAGFEFNVNADVVRKENFFLNVGFNGELLHNELLEMPIELGTGERKLIDIAGSYGRAAGRSLYDYYLREWAGVDTQTGAAMWNMYYDDVNGNGQFDEGDVRISSMYDYMSNNSSANVAMTTTTVYTDATQKFIDKTAIPDVRGAFNLATGFKNFELSAQFLYSFGGYSYDSAYAGLMRNTELGGNNWHQDIEQRWQQPGDVTNVPRLSNNITGDTNFTSASTRFLTKSDYVALNNVRIGYNFPTDMISGMGLAELGMYVQGDNLWLFSERDGFNPSASFTGGSDTYRYSPLSNITFGLRVKL</sequence>
<evidence type="ECO:0000313" key="10">
    <source>
        <dbReference type="EMBL" id="MDG4945189.1"/>
    </source>
</evidence>
<dbReference type="GO" id="GO:0009279">
    <property type="term" value="C:cell outer membrane"/>
    <property type="evidence" value="ECO:0007669"/>
    <property type="project" value="UniProtKB-SubCell"/>
</dbReference>
<reference evidence="10" key="1">
    <citation type="submission" date="2022-07" db="EMBL/GenBank/DDBJ databases">
        <title>Description and genome-wide analysis of Profundicola chukchiensis gen. nov., sp. nov., marine bacteria isolated from bottom sediments of the Chukchi Sea.</title>
        <authorList>
            <person name="Romanenko L."/>
            <person name="Otstavnykh N."/>
            <person name="Kurilenko V."/>
            <person name="Eremeev V."/>
            <person name="Velansky P."/>
            <person name="Mikhailov V."/>
            <person name="Isaeva M."/>
        </authorList>
    </citation>
    <scope>NUCLEOTIDE SEQUENCE</scope>
    <source>
        <strain evidence="10">KMM 9713</strain>
    </source>
</reference>
<dbReference type="NCBIfam" id="TIGR04056">
    <property type="entry name" value="OMP_RagA_SusC"/>
    <property type="match status" value="1"/>
</dbReference>
<keyword evidence="3 7" id="KW-1134">Transmembrane beta strand</keyword>
<evidence type="ECO:0000256" key="5">
    <source>
        <dbReference type="ARBA" id="ARBA00023136"/>
    </source>
</evidence>
<dbReference type="InterPro" id="IPR023996">
    <property type="entry name" value="TonB-dep_OMP_SusC/RagA"/>
</dbReference>
<comment type="subcellular location">
    <subcellularLocation>
        <location evidence="1 7">Cell outer membrane</location>
        <topology evidence="1 7">Multi-pass membrane protein</topology>
    </subcellularLocation>
</comment>
<evidence type="ECO:0000256" key="2">
    <source>
        <dbReference type="ARBA" id="ARBA00022448"/>
    </source>
</evidence>
<dbReference type="Gene3D" id="2.40.170.20">
    <property type="entry name" value="TonB-dependent receptor, beta-barrel domain"/>
    <property type="match status" value="1"/>
</dbReference>
<dbReference type="InterPro" id="IPR023997">
    <property type="entry name" value="TonB-dep_OMP_SusC/RagA_CS"/>
</dbReference>
<dbReference type="NCBIfam" id="TIGR04057">
    <property type="entry name" value="SusC_RagA_signa"/>
    <property type="match status" value="1"/>
</dbReference>
<evidence type="ECO:0000313" key="11">
    <source>
        <dbReference type="Proteomes" id="UP001152599"/>
    </source>
</evidence>
<keyword evidence="5 7" id="KW-0472">Membrane</keyword>